<dbReference type="Proteomes" id="UP000324897">
    <property type="component" value="Unassembled WGS sequence"/>
</dbReference>
<accession>A0A5J9T4Q2</accession>
<dbReference type="Gene3D" id="3.30.40.10">
    <property type="entry name" value="Zinc/RING finger domain, C3HC4 (zinc finger)"/>
    <property type="match status" value="1"/>
</dbReference>
<keyword evidence="8" id="KW-1185">Reference proteome</keyword>
<name>A0A5J9T4Q2_9POAL</name>
<feature type="transmembrane region" description="Helical" evidence="5">
    <location>
        <begin position="170"/>
        <end position="191"/>
    </location>
</feature>
<comment type="caution">
    <text evidence="7">The sequence shown here is derived from an EMBL/GenBank/DDBJ whole genome shotgun (WGS) entry which is preliminary data.</text>
</comment>
<reference evidence="7 8" key="1">
    <citation type="journal article" date="2019" name="Sci. Rep.">
        <title>A high-quality genome of Eragrostis curvula grass provides insights into Poaceae evolution and supports new strategies to enhance forage quality.</title>
        <authorList>
            <person name="Carballo J."/>
            <person name="Santos B.A.C.M."/>
            <person name="Zappacosta D."/>
            <person name="Garbus I."/>
            <person name="Selva J.P."/>
            <person name="Gallo C.A."/>
            <person name="Diaz A."/>
            <person name="Albertini E."/>
            <person name="Caccamo M."/>
            <person name="Echenique V."/>
        </authorList>
    </citation>
    <scope>NUCLEOTIDE SEQUENCE [LARGE SCALE GENOMIC DNA]</scope>
    <source>
        <strain evidence="8">cv. Victoria</strain>
        <tissue evidence="7">Leaf</tissue>
    </source>
</reference>
<feature type="region of interest" description="Disordered" evidence="4">
    <location>
        <begin position="1"/>
        <end position="39"/>
    </location>
</feature>
<keyword evidence="1" id="KW-0479">Metal-binding</keyword>
<protein>
    <recommendedName>
        <fullName evidence="6">RING-CH-type domain-containing protein</fullName>
    </recommendedName>
</protein>
<evidence type="ECO:0000256" key="5">
    <source>
        <dbReference type="SAM" id="Phobius"/>
    </source>
</evidence>
<keyword evidence="5" id="KW-0472">Membrane</keyword>
<dbReference type="Pfam" id="PF12906">
    <property type="entry name" value="RINGv"/>
    <property type="match status" value="1"/>
</dbReference>
<feature type="transmembrane region" description="Helical" evidence="5">
    <location>
        <begin position="271"/>
        <end position="293"/>
    </location>
</feature>
<dbReference type="InterPro" id="IPR013083">
    <property type="entry name" value="Znf_RING/FYVE/PHD"/>
</dbReference>
<dbReference type="SUPFAM" id="SSF57850">
    <property type="entry name" value="RING/U-box"/>
    <property type="match status" value="1"/>
</dbReference>
<dbReference type="SMART" id="SM00744">
    <property type="entry name" value="RINGv"/>
    <property type="match status" value="1"/>
</dbReference>
<dbReference type="PROSITE" id="PS51292">
    <property type="entry name" value="ZF_RING_CH"/>
    <property type="match status" value="1"/>
</dbReference>
<keyword evidence="5" id="KW-1133">Transmembrane helix</keyword>
<feature type="transmembrane region" description="Helical" evidence="5">
    <location>
        <begin position="215"/>
        <end position="236"/>
    </location>
</feature>
<dbReference type="AlphaFoldDB" id="A0A5J9T4Q2"/>
<feature type="domain" description="RING-CH-type" evidence="6">
    <location>
        <begin position="50"/>
        <end position="148"/>
    </location>
</feature>
<dbReference type="PANTHER" id="PTHR46347">
    <property type="entry name" value="RING/FYVE/PHD ZINC FINGER SUPERFAMILY PROTEIN"/>
    <property type="match status" value="1"/>
</dbReference>
<gene>
    <name evidence="7" type="ORF">EJB05_49519</name>
</gene>
<proteinExistence type="predicted"/>
<dbReference type="OrthoDB" id="264354at2759"/>
<dbReference type="GO" id="GO:0008270">
    <property type="term" value="F:zinc ion binding"/>
    <property type="evidence" value="ECO:0007669"/>
    <property type="project" value="UniProtKB-KW"/>
</dbReference>
<keyword evidence="5" id="KW-0812">Transmembrane</keyword>
<evidence type="ECO:0000313" key="8">
    <source>
        <dbReference type="Proteomes" id="UP000324897"/>
    </source>
</evidence>
<sequence>MDRSQELEEITPNDSDPLLGRDNQEAEPSPQLLPPKPATVTPLEIEDEEADGSSAACCRICLEAESEIGDELISPCMCKGTQQFVHRSCLDHWRSVKMSSESDFSHALAVFYLLEVEPHGSKLILSQLDSKGFAFSHCTTCKAQFHLRVETWEDNSWRKMKFRLFVARDVFLVFLAVQLTISIIGAIAYFLDRDGSFRNSFSDGWDRFLSKHPIPFYYCIGVVVFFVLLGFFGLIVHCSSFNDNQDPCLAGCRNCCYGWGILDCLPASLEACFALVLVFIVVFAILGIAYGFLAATMAEYVVEDLHGNYTAPKLDPEHEERLKMLKLL</sequence>
<evidence type="ECO:0000256" key="1">
    <source>
        <dbReference type="ARBA" id="ARBA00022723"/>
    </source>
</evidence>
<evidence type="ECO:0000256" key="2">
    <source>
        <dbReference type="ARBA" id="ARBA00022771"/>
    </source>
</evidence>
<organism evidence="7 8">
    <name type="scientific">Eragrostis curvula</name>
    <name type="common">weeping love grass</name>
    <dbReference type="NCBI Taxonomy" id="38414"/>
    <lineage>
        <taxon>Eukaryota</taxon>
        <taxon>Viridiplantae</taxon>
        <taxon>Streptophyta</taxon>
        <taxon>Embryophyta</taxon>
        <taxon>Tracheophyta</taxon>
        <taxon>Spermatophyta</taxon>
        <taxon>Magnoliopsida</taxon>
        <taxon>Liliopsida</taxon>
        <taxon>Poales</taxon>
        <taxon>Poaceae</taxon>
        <taxon>PACMAD clade</taxon>
        <taxon>Chloridoideae</taxon>
        <taxon>Eragrostideae</taxon>
        <taxon>Eragrostidinae</taxon>
        <taxon>Eragrostis</taxon>
    </lineage>
</organism>
<keyword evidence="3" id="KW-0862">Zinc</keyword>
<evidence type="ECO:0000256" key="3">
    <source>
        <dbReference type="ARBA" id="ARBA00022833"/>
    </source>
</evidence>
<evidence type="ECO:0000256" key="4">
    <source>
        <dbReference type="SAM" id="MobiDB-lite"/>
    </source>
</evidence>
<dbReference type="EMBL" id="RWGY01000051">
    <property type="protein sequence ID" value="TVU06312.1"/>
    <property type="molecule type" value="Genomic_DNA"/>
</dbReference>
<keyword evidence="2" id="KW-0863">Zinc-finger</keyword>
<dbReference type="Gramene" id="TVU06312">
    <property type="protein sequence ID" value="TVU06312"/>
    <property type="gene ID" value="EJB05_49519"/>
</dbReference>
<dbReference type="InterPro" id="IPR011016">
    <property type="entry name" value="Znf_RING-CH"/>
</dbReference>
<evidence type="ECO:0000313" key="7">
    <source>
        <dbReference type="EMBL" id="TVU06312.1"/>
    </source>
</evidence>
<evidence type="ECO:0000259" key="6">
    <source>
        <dbReference type="PROSITE" id="PS51292"/>
    </source>
</evidence>
<dbReference type="CDD" id="cd16495">
    <property type="entry name" value="RING_CH-C4HC3_MARCH"/>
    <property type="match status" value="1"/>
</dbReference>
<dbReference type="PANTHER" id="PTHR46347:SF10">
    <property type="entry name" value="OS08G0384900 PROTEIN"/>
    <property type="match status" value="1"/>
</dbReference>